<keyword evidence="3" id="KW-1185">Reference proteome</keyword>
<organism evidence="2 3">
    <name type="scientific">Hypholoma sublateritium (strain FD-334 SS-4)</name>
    <dbReference type="NCBI Taxonomy" id="945553"/>
    <lineage>
        <taxon>Eukaryota</taxon>
        <taxon>Fungi</taxon>
        <taxon>Dikarya</taxon>
        <taxon>Basidiomycota</taxon>
        <taxon>Agaricomycotina</taxon>
        <taxon>Agaricomycetes</taxon>
        <taxon>Agaricomycetidae</taxon>
        <taxon>Agaricales</taxon>
        <taxon>Agaricineae</taxon>
        <taxon>Strophariaceae</taxon>
        <taxon>Hypholoma</taxon>
    </lineage>
</organism>
<dbReference type="EMBL" id="KN817717">
    <property type="protein sequence ID" value="KJA13748.1"/>
    <property type="molecule type" value="Genomic_DNA"/>
</dbReference>
<name>A0A0D2LSG9_HYPSF</name>
<evidence type="ECO:0000313" key="3">
    <source>
        <dbReference type="Proteomes" id="UP000054270"/>
    </source>
</evidence>
<sequence length="271" mass="30085">MLGRHEVTRIPVPKKGTSAKAKVIVPNTNTIKPGVGTALGVTAVLREPQAKAMDQNDPPADTRGQPGRGRPAEREASTVVKNATASDEGVAENLMQKLSPAFNRIFNRLEYLKNLMNENSNVDKMISRIEPETFDKPKGKGKATDPKEWGNLNIPAKELNINVQKKMLKEYDKPLHLNTPAITKTFGDDDGAKACMNELYGAYIKEQAWVEASKHCTIKMCIADSPISRDMEYFIGLGARFEMPKLARRVDNLLPSENSKVDYHLLLLLND</sequence>
<dbReference type="OrthoDB" id="3032433at2759"/>
<dbReference type="Proteomes" id="UP000054270">
    <property type="component" value="Unassembled WGS sequence"/>
</dbReference>
<evidence type="ECO:0000256" key="1">
    <source>
        <dbReference type="SAM" id="MobiDB-lite"/>
    </source>
</evidence>
<proteinExistence type="predicted"/>
<reference evidence="3" key="1">
    <citation type="submission" date="2014-04" db="EMBL/GenBank/DDBJ databases">
        <title>Evolutionary Origins and Diversification of the Mycorrhizal Mutualists.</title>
        <authorList>
            <consortium name="DOE Joint Genome Institute"/>
            <consortium name="Mycorrhizal Genomics Consortium"/>
            <person name="Kohler A."/>
            <person name="Kuo A."/>
            <person name="Nagy L.G."/>
            <person name="Floudas D."/>
            <person name="Copeland A."/>
            <person name="Barry K.W."/>
            <person name="Cichocki N."/>
            <person name="Veneault-Fourrey C."/>
            <person name="LaButti K."/>
            <person name="Lindquist E.A."/>
            <person name="Lipzen A."/>
            <person name="Lundell T."/>
            <person name="Morin E."/>
            <person name="Murat C."/>
            <person name="Riley R."/>
            <person name="Ohm R."/>
            <person name="Sun H."/>
            <person name="Tunlid A."/>
            <person name="Henrissat B."/>
            <person name="Grigoriev I.V."/>
            <person name="Hibbett D.S."/>
            <person name="Martin F."/>
        </authorList>
    </citation>
    <scope>NUCLEOTIDE SEQUENCE [LARGE SCALE GENOMIC DNA]</scope>
    <source>
        <strain evidence="3">FD-334 SS-4</strain>
    </source>
</reference>
<accession>A0A0D2LSG9</accession>
<feature type="region of interest" description="Disordered" evidence="1">
    <location>
        <begin position="49"/>
        <end position="84"/>
    </location>
</feature>
<protein>
    <submittedName>
        <fullName evidence="2">Uncharacterized protein</fullName>
    </submittedName>
</protein>
<dbReference type="AlphaFoldDB" id="A0A0D2LSG9"/>
<gene>
    <name evidence="2" type="ORF">HYPSUDRAFT_209276</name>
</gene>
<evidence type="ECO:0000313" key="2">
    <source>
        <dbReference type="EMBL" id="KJA13748.1"/>
    </source>
</evidence>